<dbReference type="Gene3D" id="2.60.120.650">
    <property type="entry name" value="Cupin"/>
    <property type="match status" value="1"/>
</dbReference>
<comment type="caution">
    <text evidence="2">The sequence shown here is derived from an EMBL/GenBank/DDBJ whole genome shotgun (WGS) entry which is preliminary data.</text>
</comment>
<gene>
    <name evidence="2" type="ORF">A2U01_0011783</name>
</gene>
<feature type="region of interest" description="Disordered" evidence="1">
    <location>
        <begin position="193"/>
        <end position="219"/>
    </location>
</feature>
<dbReference type="GO" id="GO:0032259">
    <property type="term" value="P:methylation"/>
    <property type="evidence" value="ECO:0007669"/>
    <property type="project" value="UniProtKB-KW"/>
</dbReference>
<sequence>MFLIGSTSFNCGEAANIATPEWLRVAKDAAIRRASINYPPMVSHFQLLYDLALALCSRVPGGISAGPRSSRLKDKKKGEGDSVVKELFVQDVLRNNDLLHVLGKESSVVLLPRSSVDISICSKLRVGCQQQKVNPGFSINVCNSEGMNSSKGIVSDDLVFNRNCGIVQEKNSHSVKDEFNLLYEGKGISPFDANVNTSPSSSKQLHRGNESETSQGDGLSDQRLFSCVTCGLLNFSCVAIVRPSEPAARYLMSANCSFFNDWVGGSGVPSNKFTVAGEDENILEPNIHTGRFYKFHF</sequence>
<dbReference type="GO" id="GO:0008168">
    <property type="term" value="F:methyltransferase activity"/>
    <property type="evidence" value="ECO:0007669"/>
    <property type="project" value="UniProtKB-KW"/>
</dbReference>
<reference evidence="2 3" key="1">
    <citation type="journal article" date="2018" name="Front. Plant Sci.">
        <title>Red Clover (Trifolium pratense) and Zigzag Clover (T. medium) - A Picture of Genomic Similarities and Differences.</title>
        <authorList>
            <person name="Dluhosova J."/>
            <person name="Istvanek J."/>
            <person name="Nedelnik J."/>
            <person name="Repkova J."/>
        </authorList>
    </citation>
    <scope>NUCLEOTIDE SEQUENCE [LARGE SCALE GENOMIC DNA]</scope>
    <source>
        <strain evidence="3">cv. 10/8</strain>
        <tissue evidence="2">Leaf</tissue>
    </source>
</reference>
<keyword evidence="2" id="KW-0808">Transferase</keyword>
<feature type="compositionally biased region" description="Polar residues" evidence="1">
    <location>
        <begin position="194"/>
        <end position="203"/>
    </location>
</feature>
<evidence type="ECO:0000256" key="1">
    <source>
        <dbReference type="SAM" id="MobiDB-lite"/>
    </source>
</evidence>
<keyword evidence="3" id="KW-1185">Reference proteome</keyword>
<dbReference type="GO" id="GO:0010468">
    <property type="term" value="P:regulation of gene expression"/>
    <property type="evidence" value="ECO:0007669"/>
    <property type="project" value="TreeGrafter"/>
</dbReference>
<evidence type="ECO:0000313" key="2">
    <source>
        <dbReference type="EMBL" id="MCH90860.1"/>
    </source>
</evidence>
<organism evidence="2 3">
    <name type="scientific">Trifolium medium</name>
    <dbReference type="NCBI Taxonomy" id="97028"/>
    <lineage>
        <taxon>Eukaryota</taxon>
        <taxon>Viridiplantae</taxon>
        <taxon>Streptophyta</taxon>
        <taxon>Embryophyta</taxon>
        <taxon>Tracheophyta</taxon>
        <taxon>Spermatophyta</taxon>
        <taxon>Magnoliopsida</taxon>
        <taxon>eudicotyledons</taxon>
        <taxon>Gunneridae</taxon>
        <taxon>Pentapetalae</taxon>
        <taxon>rosids</taxon>
        <taxon>fabids</taxon>
        <taxon>Fabales</taxon>
        <taxon>Fabaceae</taxon>
        <taxon>Papilionoideae</taxon>
        <taxon>50 kb inversion clade</taxon>
        <taxon>NPAAA clade</taxon>
        <taxon>Hologalegina</taxon>
        <taxon>IRL clade</taxon>
        <taxon>Trifolieae</taxon>
        <taxon>Trifolium</taxon>
    </lineage>
</organism>
<dbReference type="GO" id="GO:0000785">
    <property type="term" value="C:chromatin"/>
    <property type="evidence" value="ECO:0007669"/>
    <property type="project" value="TreeGrafter"/>
</dbReference>
<keyword evidence="2" id="KW-0489">Methyltransferase</keyword>
<dbReference type="GO" id="GO:0034647">
    <property type="term" value="F:histone H3K4me/H3K4me2/H3K4me3 demethylase activity"/>
    <property type="evidence" value="ECO:0007669"/>
    <property type="project" value="TreeGrafter"/>
</dbReference>
<evidence type="ECO:0000313" key="3">
    <source>
        <dbReference type="Proteomes" id="UP000265520"/>
    </source>
</evidence>
<proteinExistence type="predicted"/>
<accession>A0A392MTJ3</accession>
<dbReference type="PANTHER" id="PTHR10694">
    <property type="entry name" value="LYSINE-SPECIFIC DEMETHYLASE"/>
    <property type="match status" value="1"/>
</dbReference>
<protein>
    <submittedName>
        <fullName evidence="2">Lysine-specific demethylase REF6-like</fullName>
    </submittedName>
</protein>
<name>A0A392MTJ3_9FABA</name>
<dbReference type="EMBL" id="LXQA010019209">
    <property type="protein sequence ID" value="MCH90860.1"/>
    <property type="molecule type" value="Genomic_DNA"/>
</dbReference>
<dbReference type="AlphaFoldDB" id="A0A392MTJ3"/>
<dbReference type="PANTHER" id="PTHR10694:SF38">
    <property type="entry name" value="LYSINE-SPECIFIC DEMETHYLASE REF6"/>
    <property type="match status" value="1"/>
</dbReference>
<dbReference type="Proteomes" id="UP000265520">
    <property type="component" value="Unassembled WGS sequence"/>
</dbReference>
<dbReference type="GO" id="GO:0005634">
    <property type="term" value="C:nucleus"/>
    <property type="evidence" value="ECO:0007669"/>
    <property type="project" value="TreeGrafter"/>
</dbReference>